<reference evidence="1" key="1">
    <citation type="journal article" date="2020" name="Nature">
        <title>Giant virus diversity and host interactions through global metagenomics.</title>
        <authorList>
            <person name="Schulz F."/>
            <person name="Roux S."/>
            <person name="Paez-Espino D."/>
            <person name="Jungbluth S."/>
            <person name="Walsh D.A."/>
            <person name="Denef V.J."/>
            <person name="McMahon K.D."/>
            <person name="Konstantinidis K.T."/>
            <person name="Eloe-Fadrosh E.A."/>
            <person name="Kyrpides N.C."/>
            <person name="Woyke T."/>
        </authorList>
    </citation>
    <scope>NUCLEOTIDE SEQUENCE</scope>
    <source>
        <strain evidence="1">GVMAG-M-3300023184-191</strain>
    </source>
</reference>
<protein>
    <submittedName>
        <fullName evidence="1">Uncharacterized protein</fullName>
    </submittedName>
</protein>
<name>A0A6C0I670_9ZZZZ</name>
<organism evidence="1">
    <name type="scientific">viral metagenome</name>
    <dbReference type="NCBI Taxonomy" id="1070528"/>
    <lineage>
        <taxon>unclassified sequences</taxon>
        <taxon>metagenomes</taxon>
        <taxon>organismal metagenomes</taxon>
    </lineage>
</organism>
<proteinExistence type="predicted"/>
<accession>A0A6C0I670</accession>
<dbReference type="AlphaFoldDB" id="A0A6C0I670"/>
<evidence type="ECO:0000313" key="1">
    <source>
        <dbReference type="EMBL" id="QHT87867.1"/>
    </source>
</evidence>
<sequence>MCAFLNRLHNKSKIVVLDVDETIGYFVELGIFCDALTRIAWNNDPHAQYAHFDRLMDAFPEFLRPNILDLLKFLKMKKNAQECAGVLVYTNNCGPRVWVEHITKYIESKLGEPLFDQIVAAFKVNGEIIEVGRTTNDKTYEDLLRCTKLPPNVEVCFLDDQMHSKMEHAQVYYINVKPYVHQLSVDTLIERFMKNPVLRSTTALSANELRIRVMSFMQRFLCTPKNTLEQEVDVIISKKIMEHLKTFFLKKMKGGIKKTNASLKMKMKTTTKNKTLKQTSTNKLNS</sequence>
<dbReference type="EMBL" id="MN740102">
    <property type="protein sequence ID" value="QHT87867.1"/>
    <property type="molecule type" value="Genomic_DNA"/>
</dbReference>